<dbReference type="InterPro" id="IPR014284">
    <property type="entry name" value="RNA_pol_sigma-70_dom"/>
</dbReference>
<dbReference type="EMBL" id="CP054038">
    <property type="protein sequence ID" value="QKJ18737.1"/>
    <property type="molecule type" value="Genomic_DNA"/>
</dbReference>
<dbReference type="AlphaFoldDB" id="A0A7D4QBQ5"/>
<dbReference type="InterPro" id="IPR007627">
    <property type="entry name" value="RNA_pol_sigma70_r2"/>
</dbReference>
<evidence type="ECO:0000313" key="9">
    <source>
        <dbReference type="EMBL" id="QKJ18737.1"/>
    </source>
</evidence>
<dbReference type="NCBIfam" id="NF007228">
    <property type="entry name" value="PRK09646.1"/>
    <property type="match status" value="1"/>
</dbReference>
<dbReference type="InterPro" id="IPR013324">
    <property type="entry name" value="RNA_pol_sigma_r3/r4-like"/>
</dbReference>
<evidence type="ECO:0000259" key="7">
    <source>
        <dbReference type="Pfam" id="PF04542"/>
    </source>
</evidence>
<name>A0A7D4QBQ5_9MICO</name>
<dbReference type="RefSeq" id="WP_172989178.1">
    <property type="nucleotide sequence ID" value="NZ_CP054038.1"/>
</dbReference>
<dbReference type="GO" id="GO:0016987">
    <property type="term" value="F:sigma factor activity"/>
    <property type="evidence" value="ECO:0007669"/>
    <property type="project" value="UniProtKB-KW"/>
</dbReference>
<evidence type="ECO:0000256" key="1">
    <source>
        <dbReference type="ARBA" id="ARBA00010641"/>
    </source>
</evidence>
<evidence type="ECO:0000259" key="8">
    <source>
        <dbReference type="Pfam" id="PF08281"/>
    </source>
</evidence>
<dbReference type="InterPro" id="IPR039425">
    <property type="entry name" value="RNA_pol_sigma-70-like"/>
</dbReference>
<dbReference type="Proteomes" id="UP000502498">
    <property type="component" value="Chromosome"/>
</dbReference>
<dbReference type="SUPFAM" id="SSF88946">
    <property type="entry name" value="Sigma2 domain of RNA polymerase sigma factors"/>
    <property type="match status" value="1"/>
</dbReference>
<keyword evidence="4 6" id="KW-0238">DNA-binding</keyword>
<evidence type="ECO:0000256" key="5">
    <source>
        <dbReference type="ARBA" id="ARBA00023163"/>
    </source>
</evidence>
<gene>
    <name evidence="9" type="primary">sigK</name>
    <name evidence="9" type="ORF">HQM25_04620</name>
</gene>
<proteinExistence type="inferred from homology"/>
<dbReference type="CDD" id="cd06171">
    <property type="entry name" value="Sigma70_r4"/>
    <property type="match status" value="1"/>
</dbReference>
<keyword evidence="5 6" id="KW-0804">Transcription</keyword>
<dbReference type="Pfam" id="PF04542">
    <property type="entry name" value="Sigma70_r2"/>
    <property type="match status" value="1"/>
</dbReference>
<accession>A0A7D4QBQ5</accession>
<dbReference type="GO" id="GO:0003677">
    <property type="term" value="F:DNA binding"/>
    <property type="evidence" value="ECO:0007669"/>
    <property type="project" value="UniProtKB-KW"/>
</dbReference>
<protein>
    <recommendedName>
        <fullName evidence="6">RNA polymerase sigma factor</fullName>
    </recommendedName>
</protein>
<feature type="domain" description="RNA polymerase sigma-70 region 2" evidence="7">
    <location>
        <begin position="46"/>
        <end position="113"/>
    </location>
</feature>
<evidence type="ECO:0000256" key="6">
    <source>
        <dbReference type="RuleBase" id="RU000716"/>
    </source>
</evidence>
<evidence type="ECO:0000256" key="4">
    <source>
        <dbReference type="ARBA" id="ARBA00023125"/>
    </source>
</evidence>
<keyword evidence="3 6" id="KW-0731">Sigma factor</keyword>
<dbReference type="InterPro" id="IPR013325">
    <property type="entry name" value="RNA_pol_sigma_r2"/>
</dbReference>
<dbReference type="Gene3D" id="1.10.10.10">
    <property type="entry name" value="Winged helix-like DNA-binding domain superfamily/Winged helix DNA-binding domain"/>
    <property type="match status" value="1"/>
</dbReference>
<dbReference type="InterPro" id="IPR000838">
    <property type="entry name" value="RNA_pol_sigma70_ECF_CS"/>
</dbReference>
<dbReference type="PROSITE" id="PS01063">
    <property type="entry name" value="SIGMA70_ECF"/>
    <property type="match status" value="1"/>
</dbReference>
<feature type="domain" description="RNA polymerase sigma factor 70 region 4 type 2" evidence="8">
    <location>
        <begin position="146"/>
        <end position="194"/>
    </location>
</feature>
<dbReference type="InterPro" id="IPR013249">
    <property type="entry name" value="RNA_pol_sigma70_r4_t2"/>
</dbReference>
<dbReference type="InterPro" id="IPR036388">
    <property type="entry name" value="WH-like_DNA-bd_sf"/>
</dbReference>
<sequence length="205" mass="22264">MLVDMVIDGVEVPDEGAERSSGRAPDHVADLITRVADGDQDAFAGLYDMLSARVFGLIVRVLVDRAQSEEVLQEVFLEAWQAAARFDPARGQGRSWLLTIAHRRAVDRVRAAQASAGRDLRAGLRDLDTPHDSVEESVQLRIEGAQVAAALTRLPDPQREALTLAYYGGYSQSEIAALVGAPLGTIKSRMRDGLNNLRDAMGVSR</sequence>
<organism evidence="9 10">
    <name type="scientific">Microbacterium hominis</name>
    <dbReference type="NCBI Taxonomy" id="162426"/>
    <lineage>
        <taxon>Bacteria</taxon>
        <taxon>Bacillati</taxon>
        <taxon>Actinomycetota</taxon>
        <taxon>Actinomycetes</taxon>
        <taxon>Micrococcales</taxon>
        <taxon>Microbacteriaceae</taxon>
        <taxon>Microbacterium</taxon>
    </lineage>
</organism>
<dbReference type="Pfam" id="PF08281">
    <property type="entry name" value="Sigma70_r4_2"/>
    <property type="match status" value="1"/>
</dbReference>
<dbReference type="PANTHER" id="PTHR43133:SF66">
    <property type="entry name" value="ECF RNA POLYMERASE SIGMA FACTOR SIGK"/>
    <property type="match status" value="1"/>
</dbReference>
<keyword evidence="2 6" id="KW-0805">Transcription regulation</keyword>
<evidence type="ECO:0000256" key="3">
    <source>
        <dbReference type="ARBA" id="ARBA00023082"/>
    </source>
</evidence>
<evidence type="ECO:0000256" key="2">
    <source>
        <dbReference type="ARBA" id="ARBA00023015"/>
    </source>
</evidence>
<dbReference type="PANTHER" id="PTHR43133">
    <property type="entry name" value="RNA POLYMERASE ECF-TYPE SIGMA FACTO"/>
    <property type="match status" value="1"/>
</dbReference>
<dbReference type="GO" id="GO:0006352">
    <property type="term" value="P:DNA-templated transcription initiation"/>
    <property type="evidence" value="ECO:0007669"/>
    <property type="project" value="InterPro"/>
</dbReference>
<reference evidence="9 10" key="1">
    <citation type="submission" date="2020-05" db="EMBL/GenBank/DDBJ databases">
        <title>Strain PA2F3 complete genome.</title>
        <authorList>
            <person name="Kim Y.-S."/>
            <person name="Kim S.-J."/>
            <person name="Jung H.-k."/>
            <person name="Kim S.-E."/>
            <person name="Kim K.-H."/>
        </authorList>
    </citation>
    <scope>NUCLEOTIDE SEQUENCE [LARGE SCALE GENOMIC DNA]</scope>
    <source>
        <strain evidence="9 10">PA2F3</strain>
    </source>
</reference>
<dbReference type="GO" id="GO:0006950">
    <property type="term" value="P:response to stress"/>
    <property type="evidence" value="ECO:0007669"/>
    <property type="project" value="UniProtKB-ARBA"/>
</dbReference>
<comment type="similarity">
    <text evidence="1 6">Belongs to the sigma-70 factor family. ECF subfamily.</text>
</comment>
<evidence type="ECO:0000313" key="10">
    <source>
        <dbReference type="Proteomes" id="UP000502498"/>
    </source>
</evidence>
<dbReference type="NCBIfam" id="TIGR02937">
    <property type="entry name" value="sigma70-ECF"/>
    <property type="match status" value="1"/>
</dbReference>
<dbReference type="Gene3D" id="1.10.1740.10">
    <property type="match status" value="1"/>
</dbReference>
<dbReference type="SUPFAM" id="SSF88659">
    <property type="entry name" value="Sigma3 and sigma4 domains of RNA polymerase sigma factors"/>
    <property type="match status" value="1"/>
</dbReference>